<sequence length="439" mass="45119">MVDLAPLKHSPAFARLWIGGTVSGIGAQMTVVAVGLQIYEITDSTFAVGLVGGFALVPMIVAGLWGGMLADVFDRRRLAVASSLVAWASTFALVLLAVWDAAAHAHGGHAPVWPFYVVTTVNAVAATISSTTRGSVVARILPPHLVSRATALNGIAFGAALTLGPAAAGILASSAGLAWTFAVDAVLFTAGFLGVWSLPALPRLGEQAQAGWGMLREGAAFLGRSPNIRMSFIVDVIAMTFGRPYVLFPALGATVVGGGSLTVGALTAAGAVGTILVSLFSGPVAHVHRHGVAIARAITVFGCFAVVFGVVVLVMGLVDHDAAPGWAGIYWPAMVLLGVAMAGLGAADEVSSIFRQTMIIQASPDEMRGRLQGIFVVVVTGGPRIGDMYAGVLATAVGLWCPPLLGGLVIVVLIAVVTRVRRASTGVSFRDYDDRHPVA</sequence>
<feature type="transmembrane region" description="Helical" evidence="9">
    <location>
        <begin position="329"/>
        <end position="348"/>
    </location>
</feature>
<feature type="transmembrane region" description="Helical" evidence="9">
    <location>
        <begin position="232"/>
        <end position="255"/>
    </location>
</feature>
<keyword evidence="3" id="KW-1003">Cell membrane</keyword>
<evidence type="ECO:0000256" key="3">
    <source>
        <dbReference type="ARBA" id="ARBA00022475"/>
    </source>
</evidence>
<evidence type="ECO:0000256" key="7">
    <source>
        <dbReference type="ARBA" id="ARBA00038075"/>
    </source>
</evidence>
<dbReference type="RefSeq" id="WP_284328768.1">
    <property type="nucleotide sequence ID" value="NZ_BSUN01000001.1"/>
</dbReference>
<evidence type="ECO:0000256" key="9">
    <source>
        <dbReference type="SAM" id="Phobius"/>
    </source>
</evidence>
<protein>
    <recommendedName>
        <fullName evidence="8">Multidrug efflux pump Tap</fullName>
    </recommendedName>
</protein>
<evidence type="ECO:0000256" key="8">
    <source>
        <dbReference type="ARBA" id="ARBA00040914"/>
    </source>
</evidence>
<dbReference type="InterPro" id="IPR020846">
    <property type="entry name" value="MFS_dom"/>
</dbReference>
<feature type="transmembrane region" description="Helical" evidence="9">
    <location>
        <begin position="392"/>
        <end position="417"/>
    </location>
</feature>
<dbReference type="PROSITE" id="PS50850">
    <property type="entry name" value="MFS"/>
    <property type="match status" value="1"/>
</dbReference>
<evidence type="ECO:0000259" key="10">
    <source>
        <dbReference type="PROSITE" id="PS50850"/>
    </source>
</evidence>
<dbReference type="PANTHER" id="PTHR23513">
    <property type="entry name" value="INTEGRAL MEMBRANE EFFLUX PROTEIN-RELATED"/>
    <property type="match status" value="1"/>
</dbReference>
<feature type="transmembrane region" description="Helical" evidence="9">
    <location>
        <begin position="369"/>
        <end position="386"/>
    </location>
</feature>
<feature type="transmembrane region" description="Helical" evidence="9">
    <location>
        <begin position="261"/>
        <end position="281"/>
    </location>
</feature>
<name>A0ABQ6II23_9MICO</name>
<feature type="transmembrane region" description="Helical" evidence="9">
    <location>
        <begin position="12"/>
        <end position="39"/>
    </location>
</feature>
<gene>
    <name evidence="11" type="ORF">GCM10025876_30160</name>
</gene>
<dbReference type="InterPro" id="IPR036259">
    <property type="entry name" value="MFS_trans_sf"/>
</dbReference>
<dbReference type="InterPro" id="IPR011701">
    <property type="entry name" value="MFS"/>
</dbReference>
<feature type="transmembrane region" description="Helical" evidence="9">
    <location>
        <begin position="293"/>
        <end position="317"/>
    </location>
</feature>
<dbReference type="SUPFAM" id="SSF103473">
    <property type="entry name" value="MFS general substrate transporter"/>
    <property type="match status" value="1"/>
</dbReference>
<evidence type="ECO:0000256" key="5">
    <source>
        <dbReference type="ARBA" id="ARBA00022989"/>
    </source>
</evidence>
<organism evidence="11 12">
    <name type="scientific">Demequina litorisediminis</name>
    <dbReference type="NCBI Taxonomy" id="1849022"/>
    <lineage>
        <taxon>Bacteria</taxon>
        <taxon>Bacillati</taxon>
        <taxon>Actinomycetota</taxon>
        <taxon>Actinomycetes</taxon>
        <taxon>Micrococcales</taxon>
        <taxon>Demequinaceae</taxon>
        <taxon>Demequina</taxon>
    </lineage>
</organism>
<evidence type="ECO:0000313" key="12">
    <source>
        <dbReference type="Proteomes" id="UP001157125"/>
    </source>
</evidence>
<evidence type="ECO:0000256" key="1">
    <source>
        <dbReference type="ARBA" id="ARBA00004429"/>
    </source>
</evidence>
<comment type="similarity">
    <text evidence="7">Belongs to the major facilitator superfamily. Drug:H(+) antiporter-3 (DHA3) (TC 2.A.1.21) family.</text>
</comment>
<keyword evidence="12" id="KW-1185">Reference proteome</keyword>
<feature type="transmembrane region" description="Helical" evidence="9">
    <location>
        <begin position="111"/>
        <end position="129"/>
    </location>
</feature>
<evidence type="ECO:0000256" key="4">
    <source>
        <dbReference type="ARBA" id="ARBA00022692"/>
    </source>
</evidence>
<dbReference type="Proteomes" id="UP001157125">
    <property type="component" value="Unassembled WGS sequence"/>
</dbReference>
<evidence type="ECO:0000313" key="11">
    <source>
        <dbReference type="EMBL" id="GMA36812.1"/>
    </source>
</evidence>
<comment type="subcellular location">
    <subcellularLocation>
        <location evidence="1">Cell inner membrane</location>
        <topology evidence="1">Multi-pass membrane protein</topology>
    </subcellularLocation>
</comment>
<keyword evidence="4 9" id="KW-0812">Transmembrane</keyword>
<dbReference type="Pfam" id="PF07690">
    <property type="entry name" value="MFS_1"/>
    <property type="match status" value="1"/>
</dbReference>
<feature type="transmembrane region" description="Helical" evidence="9">
    <location>
        <begin position="177"/>
        <end position="198"/>
    </location>
</feature>
<keyword evidence="2" id="KW-0813">Transport</keyword>
<feature type="transmembrane region" description="Helical" evidence="9">
    <location>
        <begin position="78"/>
        <end position="99"/>
    </location>
</feature>
<evidence type="ECO:0000256" key="6">
    <source>
        <dbReference type="ARBA" id="ARBA00023136"/>
    </source>
</evidence>
<keyword evidence="5 9" id="KW-1133">Transmembrane helix</keyword>
<dbReference type="PANTHER" id="PTHR23513:SF9">
    <property type="entry name" value="ENTEROBACTIN EXPORTER ENTS"/>
    <property type="match status" value="1"/>
</dbReference>
<evidence type="ECO:0000256" key="2">
    <source>
        <dbReference type="ARBA" id="ARBA00022448"/>
    </source>
</evidence>
<reference evidence="12" key="1">
    <citation type="journal article" date="2019" name="Int. J. Syst. Evol. Microbiol.">
        <title>The Global Catalogue of Microorganisms (GCM) 10K type strain sequencing project: providing services to taxonomists for standard genome sequencing and annotation.</title>
        <authorList>
            <consortium name="The Broad Institute Genomics Platform"/>
            <consortium name="The Broad Institute Genome Sequencing Center for Infectious Disease"/>
            <person name="Wu L."/>
            <person name="Ma J."/>
        </authorList>
    </citation>
    <scope>NUCLEOTIDE SEQUENCE [LARGE SCALE GENOMIC DNA]</scope>
    <source>
        <strain evidence="12">NBRC 112299</strain>
    </source>
</reference>
<dbReference type="EMBL" id="BSUN01000001">
    <property type="protein sequence ID" value="GMA36812.1"/>
    <property type="molecule type" value="Genomic_DNA"/>
</dbReference>
<dbReference type="Gene3D" id="1.20.1250.20">
    <property type="entry name" value="MFS general substrate transporter like domains"/>
    <property type="match status" value="1"/>
</dbReference>
<comment type="caution">
    <text evidence="11">The sequence shown here is derived from an EMBL/GenBank/DDBJ whole genome shotgun (WGS) entry which is preliminary data.</text>
</comment>
<proteinExistence type="inferred from homology"/>
<dbReference type="CDD" id="cd06173">
    <property type="entry name" value="MFS_MefA_like"/>
    <property type="match status" value="1"/>
</dbReference>
<feature type="domain" description="Major facilitator superfamily (MFS) profile" evidence="10">
    <location>
        <begin position="183"/>
        <end position="439"/>
    </location>
</feature>
<feature type="transmembrane region" description="Helical" evidence="9">
    <location>
        <begin position="150"/>
        <end position="171"/>
    </location>
</feature>
<keyword evidence="6 9" id="KW-0472">Membrane</keyword>
<accession>A0ABQ6II23</accession>
<feature type="transmembrane region" description="Helical" evidence="9">
    <location>
        <begin position="45"/>
        <end position="66"/>
    </location>
</feature>